<dbReference type="InterPro" id="IPR036188">
    <property type="entry name" value="FAD/NAD-bd_sf"/>
</dbReference>
<protein>
    <submittedName>
        <fullName evidence="2">FAD-binding monooxygenase</fullName>
    </submittedName>
</protein>
<feature type="domain" description="FAD-binding" evidence="1">
    <location>
        <begin position="15"/>
        <end position="352"/>
    </location>
</feature>
<accession>A0ABQ5MUL4</accession>
<reference evidence="2 3" key="1">
    <citation type="journal article" date="2023" name="Int. J. Syst. Evol. Microbiol.">
        <title>Arthrobacter mangrovi sp. nov., an actinobacterium isolated from the rhizosphere of a mangrove.</title>
        <authorList>
            <person name="Hamada M."/>
            <person name="Saitou S."/>
            <person name="Enomoto N."/>
            <person name="Nanri K."/>
            <person name="Hidaka K."/>
            <person name="Miura T."/>
            <person name="Tamura T."/>
        </authorList>
    </citation>
    <scope>NUCLEOTIDE SEQUENCE [LARGE SCALE GENOMIC DNA]</scope>
    <source>
        <strain evidence="2 3">NBRC 112813</strain>
    </source>
</reference>
<dbReference type="PANTHER" id="PTHR46865:SF2">
    <property type="entry name" value="MONOOXYGENASE"/>
    <property type="match status" value="1"/>
</dbReference>
<keyword evidence="2" id="KW-0560">Oxidoreductase</keyword>
<evidence type="ECO:0000313" key="2">
    <source>
        <dbReference type="EMBL" id="GLB67337.1"/>
    </source>
</evidence>
<dbReference type="SUPFAM" id="SSF51905">
    <property type="entry name" value="FAD/NAD(P)-binding domain"/>
    <property type="match status" value="1"/>
</dbReference>
<gene>
    <name evidence="2" type="ORF">AHIS1636_17770</name>
</gene>
<keyword evidence="2" id="KW-0503">Monooxygenase</keyword>
<dbReference type="InterPro" id="IPR051704">
    <property type="entry name" value="FAD_aromatic-hydroxylase"/>
</dbReference>
<organism evidence="2 3">
    <name type="scientific">Arthrobacter mangrovi</name>
    <dbReference type="NCBI Taxonomy" id="2966350"/>
    <lineage>
        <taxon>Bacteria</taxon>
        <taxon>Bacillati</taxon>
        <taxon>Actinomycetota</taxon>
        <taxon>Actinomycetes</taxon>
        <taxon>Micrococcales</taxon>
        <taxon>Micrococcaceae</taxon>
        <taxon>Arthrobacter</taxon>
    </lineage>
</organism>
<dbReference type="Proteomes" id="UP001209654">
    <property type="component" value="Unassembled WGS sequence"/>
</dbReference>
<sequence length="414" mass="44878">MLLLSYPRQMATPSALIAGASIAGPALAFWLARYGWRTTVVERAPDLRTGGQNVDLRGAGPEVIRRMGLAEQVRRAHTGELGLEFVGAHGQVLARFPVEDTSGMSLTAEAEILRGDLAELLVSATRDSTEYRFGDRITKVLEEDRAALVTFEHAPPERFDLVVAADGIGSGTRRLVFGDEPAVRSLGVEATWATIPRTASDTNWWRWFNAPGGTISLRPDRYGTVRALVTRTLSRYERRHPADQRSPEQQRGLLRRTFASAGWEADRVLRALEDVEDLYFEVMGQVRADRWSSGSVVLLGDAAYCPSPVSGMGTTLALVGAYVLAGEVASHAARGEGLGGYEQIMRPWANRVQKLPPGVPRIANPISRPGVAILRAAIRAAGTPIARGIAARLGSGGSSPDGFVLPDYTRRERS</sequence>
<comment type="caution">
    <text evidence="2">The sequence shown here is derived from an EMBL/GenBank/DDBJ whole genome shotgun (WGS) entry which is preliminary data.</text>
</comment>
<dbReference type="InterPro" id="IPR002938">
    <property type="entry name" value="FAD-bd"/>
</dbReference>
<proteinExistence type="predicted"/>
<dbReference type="Pfam" id="PF01494">
    <property type="entry name" value="FAD_binding_3"/>
    <property type="match status" value="1"/>
</dbReference>
<dbReference type="EMBL" id="BRVS01000007">
    <property type="protein sequence ID" value="GLB67337.1"/>
    <property type="molecule type" value="Genomic_DNA"/>
</dbReference>
<dbReference type="PANTHER" id="PTHR46865">
    <property type="entry name" value="OXIDOREDUCTASE-RELATED"/>
    <property type="match status" value="1"/>
</dbReference>
<evidence type="ECO:0000259" key="1">
    <source>
        <dbReference type="Pfam" id="PF01494"/>
    </source>
</evidence>
<evidence type="ECO:0000313" key="3">
    <source>
        <dbReference type="Proteomes" id="UP001209654"/>
    </source>
</evidence>
<dbReference type="PRINTS" id="PR00420">
    <property type="entry name" value="RNGMNOXGNASE"/>
</dbReference>
<dbReference type="Gene3D" id="3.30.9.10">
    <property type="entry name" value="D-Amino Acid Oxidase, subunit A, domain 2"/>
    <property type="match status" value="1"/>
</dbReference>
<keyword evidence="3" id="KW-1185">Reference proteome</keyword>
<dbReference type="Gene3D" id="3.50.50.60">
    <property type="entry name" value="FAD/NAD(P)-binding domain"/>
    <property type="match status" value="1"/>
</dbReference>
<name>A0ABQ5MUL4_9MICC</name>
<dbReference type="GO" id="GO:0004497">
    <property type="term" value="F:monooxygenase activity"/>
    <property type="evidence" value="ECO:0007669"/>
    <property type="project" value="UniProtKB-KW"/>
</dbReference>